<dbReference type="InterPro" id="IPR053858">
    <property type="entry name" value="Arb2_dom"/>
</dbReference>
<organism evidence="2 3">
    <name type="scientific">Cryomyces minteri</name>
    <dbReference type="NCBI Taxonomy" id="331657"/>
    <lineage>
        <taxon>Eukaryota</taxon>
        <taxon>Fungi</taxon>
        <taxon>Dikarya</taxon>
        <taxon>Ascomycota</taxon>
        <taxon>Pezizomycotina</taxon>
        <taxon>Dothideomycetes</taxon>
        <taxon>Dothideomycetes incertae sedis</taxon>
        <taxon>Cryomyces</taxon>
    </lineage>
</organism>
<dbReference type="GO" id="GO:0035197">
    <property type="term" value="F:siRNA binding"/>
    <property type="evidence" value="ECO:0007669"/>
    <property type="project" value="TreeGrafter"/>
</dbReference>
<feature type="domain" description="Arb2" evidence="1">
    <location>
        <begin position="86"/>
        <end position="388"/>
    </location>
</feature>
<dbReference type="EMBL" id="NAJN01000517">
    <property type="protein sequence ID" value="TKA72166.1"/>
    <property type="molecule type" value="Genomic_DNA"/>
</dbReference>
<accession>A0A4U0X974</accession>
<dbReference type="InterPro" id="IPR048263">
    <property type="entry name" value="Arb2"/>
</dbReference>
<dbReference type="GO" id="GO:0005634">
    <property type="term" value="C:nucleus"/>
    <property type="evidence" value="ECO:0007669"/>
    <property type="project" value="TreeGrafter"/>
</dbReference>
<dbReference type="Proteomes" id="UP000308768">
    <property type="component" value="Unassembled WGS sequence"/>
</dbReference>
<dbReference type="STRING" id="331657.A0A4U0X974"/>
<dbReference type="PANTHER" id="PTHR21357">
    <property type="entry name" value="FAM172 FAMILY PROTEIN HOMOLOG CG10038"/>
    <property type="match status" value="1"/>
</dbReference>
<dbReference type="AlphaFoldDB" id="A0A4U0X974"/>
<keyword evidence="3" id="KW-1185">Reference proteome</keyword>
<dbReference type="Gene3D" id="1.10.287.1480">
    <property type="match status" value="1"/>
</dbReference>
<gene>
    <name evidence="2" type="ORF">B0A49_03925</name>
</gene>
<proteinExistence type="predicted"/>
<dbReference type="Pfam" id="PF22749">
    <property type="entry name" value="Arb2"/>
    <property type="match status" value="1"/>
</dbReference>
<reference evidence="2 3" key="1">
    <citation type="submission" date="2017-03" db="EMBL/GenBank/DDBJ databases">
        <title>Genomes of endolithic fungi from Antarctica.</title>
        <authorList>
            <person name="Coleine C."/>
            <person name="Masonjones S."/>
            <person name="Stajich J.E."/>
        </authorList>
    </citation>
    <scope>NUCLEOTIDE SEQUENCE [LARGE SCALE GENOMIC DNA]</scope>
    <source>
        <strain evidence="2 3">CCFEE 5187</strain>
    </source>
</reference>
<evidence type="ECO:0000313" key="2">
    <source>
        <dbReference type="EMBL" id="TKA72166.1"/>
    </source>
</evidence>
<evidence type="ECO:0000259" key="1">
    <source>
        <dbReference type="Pfam" id="PF22749"/>
    </source>
</evidence>
<evidence type="ECO:0000313" key="3">
    <source>
        <dbReference type="Proteomes" id="UP000308768"/>
    </source>
</evidence>
<dbReference type="OrthoDB" id="421951at2759"/>
<name>A0A4U0X974_9PEZI</name>
<protein>
    <recommendedName>
        <fullName evidence="1">Arb2 domain-containing protein</fullName>
    </recommendedName>
</protein>
<comment type="caution">
    <text evidence="2">The sequence shown here is derived from an EMBL/GenBank/DDBJ whole genome shotgun (WGS) entry which is preliminary data.</text>
</comment>
<dbReference type="GO" id="GO:0031048">
    <property type="term" value="P:regulatory ncRNA-mediated heterochromatin formation"/>
    <property type="evidence" value="ECO:0007669"/>
    <property type="project" value="TreeGrafter"/>
</dbReference>
<sequence length="510" mass="57610">MAQFRPKKLDLSCFINIRIIRDHAKRKVFEEHETERQALRYIIRNTTLPQRLPFDPSATSSTSNLVTAELKMFRQRLEGLPKDPVFDADLTKLGFKCTPSGQFVKINEPEEFFDFFFTDNARWNEVRKEAFHACVRRELYQRLATANIRPLYLPQLSIERPVQEPHLPILVSNPGVLSKHVVVIVNERVQDLAIWSYRILCRQGGINDGSAVGFVDHLRSVFKGEEVLADSPTSTGILKTPNAQSDPSVIILNPGQLLYSHRFNRALTYASWQAFPRESAVHETPRIHPEHNTVSGNRKSEEHVKFVFNNVLNNAQYVDPEAQLYILGIADGGDSVVELLNSEWPKYCSRIAAIALTQPTSTSSTITDPALASFLTQNAKSWMVSPEPFNTLLQKPQPAPTPISRSFSDALNALPDTMTVTVQKSVVPTAPEYVGAEGLVKTESQEIAVVPRGEEVDEIKEIANEIEEWKQDVICETFASGVSDYHENIVPSIYKHVLEWFREVQMEKDG</sequence>
<dbReference type="PANTHER" id="PTHR21357:SF4">
    <property type="entry name" value="FAM172 FAMILY PROTEIN HOMOLOG CG10038"/>
    <property type="match status" value="1"/>
</dbReference>